<evidence type="ECO:0000313" key="5">
    <source>
        <dbReference type="EMBL" id="RTZ87701.1"/>
    </source>
</evidence>
<evidence type="ECO:0000313" key="6">
    <source>
        <dbReference type="Proteomes" id="UP000286801"/>
    </source>
</evidence>
<evidence type="ECO:0000313" key="3">
    <source>
        <dbReference type="EMBL" id="RTZ85447.1"/>
    </source>
</evidence>
<gene>
    <name evidence="5" type="ORF">DSY93_10050</name>
    <name evidence="3" type="ORF">DSY94_03855</name>
    <name evidence="4" type="ORF">DSY96_01850</name>
    <name evidence="2" type="ORF">DSY97_09830</name>
</gene>
<dbReference type="Proteomes" id="UP000287176">
    <property type="component" value="Unassembled WGS sequence"/>
</dbReference>
<dbReference type="EMBL" id="QNZL01000262">
    <property type="protein sequence ID" value="RTZ77457.1"/>
    <property type="molecule type" value="Genomic_DNA"/>
</dbReference>
<dbReference type="PANTHER" id="PTHR30336">
    <property type="entry name" value="INNER MEMBRANE PROTEIN, PROBABLE PERMEASE"/>
    <property type="match status" value="1"/>
</dbReference>
<evidence type="ECO:0000313" key="2">
    <source>
        <dbReference type="EMBL" id="RTZ77457.1"/>
    </source>
</evidence>
<evidence type="ECO:0000313" key="4">
    <source>
        <dbReference type="EMBL" id="RTZ87019.1"/>
    </source>
</evidence>
<protein>
    <submittedName>
        <fullName evidence="3">YdcF family protein</fullName>
    </submittedName>
</protein>
<accession>A0A432GPL4</accession>
<dbReference type="EMBL" id="QNZH01000272">
    <property type="protein sequence ID" value="RTZ87701.1"/>
    <property type="molecule type" value="Genomic_DNA"/>
</dbReference>
<evidence type="ECO:0000259" key="1">
    <source>
        <dbReference type="Pfam" id="PF02698"/>
    </source>
</evidence>
<dbReference type="InterPro" id="IPR014729">
    <property type="entry name" value="Rossmann-like_a/b/a_fold"/>
</dbReference>
<reference evidence="6 7" key="1">
    <citation type="submission" date="2018-06" db="EMBL/GenBank/DDBJ databases">
        <title>Combined omics and stable isotope probing to characterize newly discovered Mariana Back-Arc vent microbial communities.</title>
        <authorList>
            <person name="Trembath-Reichert E."/>
            <person name="Huber J.A."/>
        </authorList>
    </citation>
    <scope>NUCLEOTIDE SEQUENCE [LARGE SCALE GENOMIC DNA]</scope>
    <source>
        <strain evidence="5">MAG 151</strain>
        <strain evidence="3">MAG 24</strain>
        <strain evidence="4">MAG 58</strain>
        <strain evidence="2">MAG 63_1</strain>
    </source>
</reference>
<proteinExistence type="predicted"/>
<feature type="domain" description="DUF218" evidence="1">
    <location>
        <begin position="43"/>
        <end position="161"/>
    </location>
</feature>
<dbReference type="EMBL" id="QNZI01000102">
    <property type="protein sequence ID" value="RTZ85447.1"/>
    <property type="molecule type" value="Genomic_DNA"/>
</dbReference>
<dbReference type="InterPro" id="IPR003848">
    <property type="entry name" value="DUF218"/>
</dbReference>
<evidence type="ECO:0000313" key="7">
    <source>
        <dbReference type="Proteomes" id="UP000287176"/>
    </source>
</evidence>
<dbReference type="Proteomes" id="UP000288322">
    <property type="component" value="Unassembled WGS sequence"/>
</dbReference>
<name>A0A432GPL4_9DELT</name>
<dbReference type="GO" id="GO:0005886">
    <property type="term" value="C:plasma membrane"/>
    <property type="evidence" value="ECO:0007669"/>
    <property type="project" value="TreeGrafter"/>
</dbReference>
<dbReference type="Gene3D" id="3.40.50.620">
    <property type="entry name" value="HUPs"/>
    <property type="match status" value="1"/>
</dbReference>
<dbReference type="Proteomes" id="UP000286801">
    <property type="component" value="Unassembled WGS sequence"/>
</dbReference>
<dbReference type="PANTHER" id="PTHR30336:SF20">
    <property type="entry name" value="DUF218 DOMAIN-CONTAINING PROTEIN"/>
    <property type="match status" value="1"/>
</dbReference>
<comment type="caution">
    <text evidence="3">The sequence shown here is derived from an EMBL/GenBank/DDBJ whole genome shotgun (WGS) entry which is preliminary data.</text>
</comment>
<sequence length="214" mass="24101">MKKWLIVVIIAIGLLATAISQYKSILTSYAEFFTVNNAISGADAIVVLSGGKATRIPHALKLFAQGYAPRLLLTDEKKRNIRFAHLFSTNEEIAQAMIEELKMNVQIKTVPSLKKGATSTFDEAYDLLQLSKIEGFNHLILVTDAFHTRRAYHAFQTVFEGTEIRLEMSAAQNEIFTESNWWTSDQGISAYVLESIKYPVYLLSSRNATFIRND</sequence>
<dbReference type="AlphaFoldDB" id="A0A432GPL4"/>
<dbReference type="InterPro" id="IPR051599">
    <property type="entry name" value="Cell_Envelope_Assoc"/>
</dbReference>
<dbReference type="EMBL" id="QNZK01000069">
    <property type="protein sequence ID" value="RTZ87019.1"/>
    <property type="molecule type" value="Genomic_DNA"/>
</dbReference>
<dbReference type="Pfam" id="PF02698">
    <property type="entry name" value="DUF218"/>
    <property type="match status" value="1"/>
</dbReference>
<organism evidence="3 7">
    <name type="scientific">SAR324 cluster bacterium</name>
    <dbReference type="NCBI Taxonomy" id="2024889"/>
    <lineage>
        <taxon>Bacteria</taxon>
        <taxon>Deltaproteobacteria</taxon>
        <taxon>SAR324 cluster</taxon>
    </lineage>
</organism>
<dbReference type="Proteomes" id="UP000287917">
    <property type="component" value="Unassembled WGS sequence"/>
</dbReference>
<dbReference type="CDD" id="cd06259">
    <property type="entry name" value="YdcF-like"/>
    <property type="match status" value="1"/>
</dbReference>